<evidence type="ECO:0000313" key="6">
    <source>
        <dbReference type="Proteomes" id="UP001652625"/>
    </source>
</evidence>
<dbReference type="Pfam" id="PF00098">
    <property type="entry name" value="zf-CCHC"/>
    <property type="match status" value="1"/>
</dbReference>
<evidence type="ECO:0000256" key="2">
    <source>
        <dbReference type="PROSITE-ProRule" id="PRU00176"/>
    </source>
</evidence>
<feature type="domain" description="RRM" evidence="4">
    <location>
        <begin position="12"/>
        <end position="82"/>
    </location>
</feature>
<keyword evidence="6" id="KW-1185">Reference proteome</keyword>
<feature type="region of interest" description="Disordered" evidence="3">
    <location>
        <begin position="117"/>
        <end position="151"/>
    </location>
</feature>
<dbReference type="RefSeq" id="XP_065661772.1">
    <property type="nucleotide sequence ID" value="XM_065805700.1"/>
</dbReference>
<feature type="domain" description="CCHC-type" evidence="5">
    <location>
        <begin position="93"/>
        <end position="108"/>
    </location>
</feature>
<dbReference type="InterPro" id="IPR000504">
    <property type="entry name" value="RRM_dom"/>
</dbReference>
<gene>
    <name evidence="7" type="primary">LOC100215128</name>
</gene>
<dbReference type="Gene3D" id="4.10.60.10">
    <property type="entry name" value="Zinc finger, CCHC-type"/>
    <property type="match status" value="1"/>
</dbReference>
<keyword evidence="2" id="KW-0694">RNA-binding</keyword>
<dbReference type="SUPFAM" id="SSF54928">
    <property type="entry name" value="RNA-binding domain, RBD"/>
    <property type="match status" value="1"/>
</dbReference>
<organism evidence="6 7">
    <name type="scientific">Hydra vulgaris</name>
    <name type="common">Hydra</name>
    <name type="synonym">Hydra attenuata</name>
    <dbReference type="NCBI Taxonomy" id="6087"/>
    <lineage>
        <taxon>Eukaryota</taxon>
        <taxon>Metazoa</taxon>
        <taxon>Cnidaria</taxon>
        <taxon>Hydrozoa</taxon>
        <taxon>Hydroidolina</taxon>
        <taxon>Anthoathecata</taxon>
        <taxon>Aplanulata</taxon>
        <taxon>Hydridae</taxon>
        <taxon>Hydra</taxon>
    </lineage>
</organism>
<dbReference type="PROSITE" id="PS50102">
    <property type="entry name" value="RRM"/>
    <property type="match status" value="1"/>
</dbReference>
<dbReference type="PROSITE" id="PS50158">
    <property type="entry name" value="ZF_CCHC"/>
    <property type="match status" value="1"/>
</dbReference>
<dbReference type="SMART" id="SM00343">
    <property type="entry name" value="ZnF_C2HC"/>
    <property type="match status" value="1"/>
</dbReference>
<dbReference type="InterPro" id="IPR036875">
    <property type="entry name" value="Znf_CCHC_sf"/>
</dbReference>
<dbReference type="Pfam" id="PF00076">
    <property type="entry name" value="RRM_1"/>
    <property type="match status" value="1"/>
</dbReference>
<accession>A0ABM4CJ41</accession>
<evidence type="ECO:0000259" key="5">
    <source>
        <dbReference type="PROSITE" id="PS50158"/>
    </source>
</evidence>
<keyword evidence="1" id="KW-0863">Zinc-finger</keyword>
<reference evidence="7" key="1">
    <citation type="submission" date="2025-08" db="UniProtKB">
        <authorList>
            <consortium name="RefSeq"/>
        </authorList>
    </citation>
    <scope>IDENTIFICATION</scope>
</reference>
<feature type="compositionally biased region" description="Basic and acidic residues" evidence="3">
    <location>
        <begin position="124"/>
        <end position="136"/>
    </location>
</feature>
<dbReference type="InterPro" id="IPR001878">
    <property type="entry name" value="Znf_CCHC"/>
</dbReference>
<dbReference type="InterPro" id="IPR035979">
    <property type="entry name" value="RBD_domain_sf"/>
</dbReference>
<dbReference type="Proteomes" id="UP001652625">
    <property type="component" value="Chromosome 09"/>
</dbReference>
<dbReference type="GeneID" id="100215128"/>
<dbReference type="SMART" id="SM00360">
    <property type="entry name" value="RRM"/>
    <property type="match status" value="1"/>
</dbReference>
<dbReference type="Gene3D" id="3.30.70.330">
    <property type="match status" value="1"/>
</dbReference>
<sequence>MPQENGIDDKTIKLYIGGIDPSWSNEKVTEILSKYGKVKRTDVVKNYAFAFVENKDEATNIINGASGTITDGFKIVVQISKNKQNLPEGDDLCFECGKGGHWAKECSQRRARLEGRRGHIGPIRGRDPYSNGRERFNGPPQIPNRNTYLRDSYPRNPYTRDAYYRDPYACDMYSRDLYSHDPYLSRDPYCPDPYGSEYELDRYSVIGRSRSPILRSPYIRPVDPYAVAREKLAYGDTSRIDPYSMRRDPYDTIPSDPYALASTRRMDVYERDPRRVENYERDRYATAAGPADKSCDGYQYLTLNRVV</sequence>
<name>A0ABM4CJ41_HYDVU</name>
<evidence type="ECO:0000256" key="3">
    <source>
        <dbReference type="SAM" id="MobiDB-lite"/>
    </source>
</evidence>
<proteinExistence type="predicted"/>
<evidence type="ECO:0000313" key="7">
    <source>
        <dbReference type="RefSeq" id="XP_065661772.1"/>
    </source>
</evidence>
<dbReference type="InterPro" id="IPR012677">
    <property type="entry name" value="Nucleotide-bd_a/b_plait_sf"/>
</dbReference>
<evidence type="ECO:0000256" key="1">
    <source>
        <dbReference type="PROSITE-ProRule" id="PRU00047"/>
    </source>
</evidence>
<evidence type="ECO:0000259" key="4">
    <source>
        <dbReference type="PROSITE" id="PS50102"/>
    </source>
</evidence>
<keyword evidence="1" id="KW-0862">Zinc</keyword>
<keyword evidence="1" id="KW-0479">Metal-binding</keyword>
<protein>
    <submittedName>
        <fullName evidence="7">RNA-binding protein 4.1 isoform X5</fullName>
    </submittedName>
</protein>
<dbReference type="SUPFAM" id="SSF57756">
    <property type="entry name" value="Retrovirus zinc finger-like domains"/>
    <property type="match status" value="1"/>
</dbReference>